<evidence type="ECO:0000313" key="1">
    <source>
        <dbReference type="EMBL" id="KAL0868147.1"/>
    </source>
</evidence>
<reference evidence="1 2" key="1">
    <citation type="submission" date="2024-06" db="EMBL/GenBank/DDBJ databases">
        <title>A chromosome-level genome assembly of beet webworm, Loxostege sticticalis.</title>
        <authorList>
            <person name="Zhang Y."/>
        </authorList>
    </citation>
    <scope>NUCLEOTIDE SEQUENCE [LARGE SCALE GENOMIC DNA]</scope>
    <source>
        <strain evidence="1">AQ026</strain>
        <tissue evidence="1">Whole body</tissue>
    </source>
</reference>
<feature type="non-terminal residue" evidence="1">
    <location>
        <position position="71"/>
    </location>
</feature>
<evidence type="ECO:0000313" key="2">
    <source>
        <dbReference type="Proteomes" id="UP001549920"/>
    </source>
</evidence>
<feature type="non-terminal residue" evidence="1">
    <location>
        <position position="1"/>
    </location>
</feature>
<evidence type="ECO:0008006" key="3">
    <source>
        <dbReference type="Google" id="ProtNLM"/>
    </source>
</evidence>
<keyword evidence="2" id="KW-1185">Reference proteome</keyword>
<gene>
    <name evidence="1" type="ORF">ABMA27_007699</name>
</gene>
<proteinExistence type="predicted"/>
<organism evidence="1 2">
    <name type="scientific">Loxostege sticticalis</name>
    <name type="common">Beet webworm moth</name>
    <dbReference type="NCBI Taxonomy" id="481309"/>
    <lineage>
        <taxon>Eukaryota</taxon>
        <taxon>Metazoa</taxon>
        <taxon>Ecdysozoa</taxon>
        <taxon>Arthropoda</taxon>
        <taxon>Hexapoda</taxon>
        <taxon>Insecta</taxon>
        <taxon>Pterygota</taxon>
        <taxon>Neoptera</taxon>
        <taxon>Endopterygota</taxon>
        <taxon>Lepidoptera</taxon>
        <taxon>Glossata</taxon>
        <taxon>Ditrysia</taxon>
        <taxon>Pyraloidea</taxon>
        <taxon>Crambidae</taxon>
        <taxon>Pyraustinae</taxon>
        <taxon>Loxostege</taxon>
    </lineage>
</organism>
<protein>
    <recommendedName>
        <fullName evidence="3">Craniofacial development protein 2</fullName>
    </recommendedName>
</protein>
<dbReference type="EMBL" id="JBEUOH010000021">
    <property type="protein sequence ID" value="KAL0868147.1"/>
    <property type="molecule type" value="Genomic_DNA"/>
</dbReference>
<accession>A0ABR3HCJ1</accession>
<comment type="caution">
    <text evidence="1">The sequence shown here is derived from an EMBL/GenBank/DDBJ whole genome shotgun (WGS) entry which is preliminary data.</text>
</comment>
<name>A0ABR3HCJ1_LOXSC</name>
<dbReference type="Proteomes" id="UP001549920">
    <property type="component" value="Unassembled WGS sequence"/>
</dbReference>
<sequence length="71" mass="7997">VMYEDISRAIHKSKTYFNVVMGDFNAKLGKRGDGELKVGEFGPPSMPRHFGSSIESNLEVLASRHPQLQYK</sequence>